<dbReference type="EMBL" id="OZ037948">
    <property type="protein sequence ID" value="CAL1708989.1"/>
    <property type="molecule type" value="Genomic_DNA"/>
</dbReference>
<proteinExistence type="predicted"/>
<dbReference type="Proteomes" id="UP001497453">
    <property type="component" value="Chromosome 5"/>
</dbReference>
<evidence type="ECO:0000313" key="2">
    <source>
        <dbReference type="Proteomes" id="UP001497453"/>
    </source>
</evidence>
<accession>A0ABP1DPW4</accession>
<name>A0ABP1DPW4_9APHY</name>
<reference evidence="2" key="1">
    <citation type="submission" date="2024-04" db="EMBL/GenBank/DDBJ databases">
        <authorList>
            <person name="Shaw F."/>
            <person name="Minotto A."/>
        </authorList>
    </citation>
    <scope>NUCLEOTIDE SEQUENCE [LARGE SCALE GENOMIC DNA]</scope>
</reference>
<evidence type="ECO:0000313" key="1">
    <source>
        <dbReference type="EMBL" id="CAL1708989.1"/>
    </source>
</evidence>
<keyword evidence="2" id="KW-1185">Reference proteome</keyword>
<protein>
    <submittedName>
        <fullName evidence="1">Uncharacterized protein</fullName>
    </submittedName>
</protein>
<gene>
    <name evidence="1" type="ORF">GFSPODELE1_LOCUS7132</name>
</gene>
<organism evidence="1 2">
    <name type="scientific">Somion occarium</name>
    <dbReference type="NCBI Taxonomy" id="3059160"/>
    <lineage>
        <taxon>Eukaryota</taxon>
        <taxon>Fungi</taxon>
        <taxon>Dikarya</taxon>
        <taxon>Basidiomycota</taxon>
        <taxon>Agaricomycotina</taxon>
        <taxon>Agaricomycetes</taxon>
        <taxon>Polyporales</taxon>
        <taxon>Cerrenaceae</taxon>
        <taxon>Somion</taxon>
    </lineage>
</organism>
<sequence>MRLGGASSSIVGRSVGTFVSPCDCCGISGQYGRPGLCLFSRRVSYAANILRETGTTIRVRMKRRGLIFRMCPNLLFMSSSPSGNCTGHEYYVKALRIVCEESIHELCESSIKDP</sequence>